<comment type="subunit">
    <text evidence="3 8">Homodimer and heterodimers.</text>
</comment>
<comment type="subcellular location">
    <subcellularLocation>
        <location evidence="1 8">Cell membrane</location>
        <topology evidence="1 8">Multi-pass membrane protein</topology>
    </subcellularLocation>
</comment>
<proteinExistence type="evidence at transcript level"/>
<keyword evidence="5 8" id="KW-0812">Transmembrane</keyword>
<evidence type="ECO:0000256" key="1">
    <source>
        <dbReference type="ARBA" id="ARBA00004651"/>
    </source>
</evidence>
<dbReference type="PANTHER" id="PTHR33573:SF38">
    <property type="entry name" value="CASP-LIKE PROTEIN 4A1"/>
    <property type="match status" value="1"/>
</dbReference>
<keyword evidence="6 8" id="KW-1133">Transmembrane helix</keyword>
<keyword evidence="7 8" id="KW-0472">Membrane</keyword>
<feature type="compositionally biased region" description="Basic and acidic residues" evidence="9">
    <location>
        <begin position="12"/>
        <end position="38"/>
    </location>
</feature>
<keyword evidence="4 8" id="KW-1003">Cell membrane</keyword>
<evidence type="ECO:0000256" key="7">
    <source>
        <dbReference type="ARBA" id="ARBA00023136"/>
    </source>
</evidence>
<dbReference type="Pfam" id="PF04535">
    <property type="entry name" value="CASP_dom"/>
    <property type="match status" value="1"/>
</dbReference>
<organism evidence="11">
    <name type="scientific">Lotus japonicus</name>
    <name type="common">Lotus corniculatus var. japonicus</name>
    <dbReference type="NCBI Taxonomy" id="34305"/>
    <lineage>
        <taxon>Eukaryota</taxon>
        <taxon>Viridiplantae</taxon>
        <taxon>Streptophyta</taxon>
        <taxon>Embryophyta</taxon>
        <taxon>Tracheophyta</taxon>
        <taxon>Spermatophyta</taxon>
        <taxon>Magnoliopsida</taxon>
        <taxon>eudicotyledons</taxon>
        <taxon>Gunneridae</taxon>
        <taxon>Pentapetalae</taxon>
        <taxon>rosids</taxon>
        <taxon>fabids</taxon>
        <taxon>Fabales</taxon>
        <taxon>Fabaceae</taxon>
        <taxon>Papilionoideae</taxon>
        <taxon>50 kb inversion clade</taxon>
        <taxon>NPAAA clade</taxon>
        <taxon>Hologalegina</taxon>
        <taxon>robinioid clade</taxon>
        <taxon>Loteae</taxon>
        <taxon>Lotus</taxon>
    </lineage>
</organism>
<feature type="transmembrane region" description="Helical" evidence="8">
    <location>
        <begin position="73"/>
        <end position="94"/>
    </location>
</feature>
<evidence type="ECO:0000256" key="3">
    <source>
        <dbReference type="ARBA" id="ARBA00011489"/>
    </source>
</evidence>
<evidence type="ECO:0000256" key="5">
    <source>
        <dbReference type="ARBA" id="ARBA00022692"/>
    </source>
</evidence>
<dbReference type="PANTHER" id="PTHR33573">
    <property type="entry name" value="CASP-LIKE PROTEIN 4A4"/>
    <property type="match status" value="1"/>
</dbReference>
<feature type="region of interest" description="Disordered" evidence="9">
    <location>
        <begin position="1"/>
        <end position="57"/>
    </location>
</feature>
<evidence type="ECO:0000256" key="4">
    <source>
        <dbReference type="ARBA" id="ARBA00022475"/>
    </source>
</evidence>
<feature type="transmembrane region" description="Helical" evidence="8">
    <location>
        <begin position="132"/>
        <end position="154"/>
    </location>
</feature>
<evidence type="ECO:0000256" key="6">
    <source>
        <dbReference type="ARBA" id="ARBA00022989"/>
    </source>
</evidence>
<evidence type="ECO:0000256" key="9">
    <source>
        <dbReference type="SAM" id="MobiDB-lite"/>
    </source>
</evidence>
<dbReference type="AlphaFoldDB" id="I3S1N8"/>
<feature type="transmembrane region" description="Helical" evidence="8">
    <location>
        <begin position="175"/>
        <end position="194"/>
    </location>
</feature>
<dbReference type="GO" id="GO:0005886">
    <property type="term" value="C:plasma membrane"/>
    <property type="evidence" value="ECO:0007669"/>
    <property type="project" value="UniProtKB-SubCell"/>
</dbReference>
<reference evidence="11" key="1">
    <citation type="submission" date="2012-05" db="EMBL/GenBank/DDBJ databases">
        <authorList>
            <person name="Krishnakumar V."/>
            <person name="Cheung F."/>
            <person name="Xiao Y."/>
            <person name="Chan A."/>
            <person name="Moskal W.A."/>
            <person name="Town C.D."/>
        </authorList>
    </citation>
    <scope>NUCLEOTIDE SEQUENCE</scope>
</reference>
<dbReference type="InterPro" id="IPR006702">
    <property type="entry name" value="CASP_dom"/>
</dbReference>
<name>I3S1N8_LOTJA</name>
<accession>I3S1N8</accession>
<feature type="domain" description="Casparian strip membrane protein" evidence="10">
    <location>
        <begin position="70"/>
        <end position="223"/>
    </location>
</feature>
<evidence type="ECO:0000256" key="8">
    <source>
        <dbReference type="RuleBase" id="RU361233"/>
    </source>
</evidence>
<evidence type="ECO:0000256" key="2">
    <source>
        <dbReference type="ARBA" id="ARBA00007651"/>
    </source>
</evidence>
<feature type="compositionally biased region" description="Gly residues" evidence="9">
    <location>
        <begin position="45"/>
        <end position="55"/>
    </location>
</feature>
<evidence type="ECO:0000313" key="11">
    <source>
        <dbReference type="EMBL" id="AFK34180.1"/>
    </source>
</evidence>
<comment type="similarity">
    <text evidence="2 8">Belongs to the Casparian strip membrane proteins (CASP) family.</text>
</comment>
<feature type="transmembrane region" description="Helical" evidence="8">
    <location>
        <begin position="214"/>
        <end position="235"/>
    </location>
</feature>
<protein>
    <recommendedName>
        <fullName evidence="8">CASP-like protein</fullName>
    </recommendedName>
</protein>
<sequence length="238" mass="26249">MSNNDQSLAQAMKEESEEKTKDAAEETKVEEGLKKKEDTDPETGTEGGDGGGGDDGSVSGFLMSKKEEKWCRALLGVRISAFVLCLISFTVMAADKVEGVVIESMDLFGNFFSTEEPYSFRWYDYKEFKYSLAVNVIGFVYSGLQICDLVKYLITKKHTLNLRIRGYFSVTMDQGFAYLLMSASSSAASTIHISRSYWVGEGVHKFTDMASASIALSFLAFLAFASASIVSGLMLRFN</sequence>
<dbReference type="EMBL" id="BT134385">
    <property type="protein sequence ID" value="AFK34180.1"/>
    <property type="molecule type" value="mRNA"/>
</dbReference>
<evidence type="ECO:0000259" key="10">
    <source>
        <dbReference type="Pfam" id="PF04535"/>
    </source>
</evidence>